<accession>A0A3N4JBP7</accession>
<proteinExistence type="predicted"/>
<keyword evidence="2" id="KW-0812">Transmembrane</keyword>
<dbReference type="AlphaFoldDB" id="A0A3N4JBP7"/>
<sequence length="143" mass="15532">MNSNDSPCNQVHSPHHNRTPRSSHHGHSRRQPYPNPTTPAVPVPELAINNDNPIHTFTLGRLPTSAPTFSSQFINPHTAVGSSSFSPNTSTPTAIADISTNVANHSGSPFINISHVSFPLHITFFLIYLCFIIVVLSNTPECS</sequence>
<reference evidence="3 4" key="1">
    <citation type="journal article" date="2018" name="Nat. Ecol. Evol.">
        <title>Pezizomycetes genomes reveal the molecular basis of ectomycorrhizal truffle lifestyle.</title>
        <authorList>
            <person name="Murat C."/>
            <person name="Payen T."/>
            <person name="Noel B."/>
            <person name="Kuo A."/>
            <person name="Morin E."/>
            <person name="Chen J."/>
            <person name="Kohler A."/>
            <person name="Krizsan K."/>
            <person name="Balestrini R."/>
            <person name="Da Silva C."/>
            <person name="Montanini B."/>
            <person name="Hainaut M."/>
            <person name="Levati E."/>
            <person name="Barry K.W."/>
            <person name="Belfiori B."/>
            <person name="Cichocki N."/>
            <person name="Clum A."/>
            <person name="Dockter R.B."/>
            <person name="Fauchery L."/>
            <person name="Guy J."/>
            <person name="Iotti M."/>
            <person name="Le Tacon F."/>
            <person name="Lindquist E.A."/>
            <person name="Lipzen A."/>
            <person name="Malagnac F."/>
            <person name="Mello A."/>
            <person name="Molinier V."/>
            <person name="Miyauchi S."/>
            <person name="Poulain J."/>
            <person name="Riccioni C."/>
            <person name="Rubini A."/>
            <person name="Sitrit Y."/>
            <person name="Splivallo R."/>
            <person name="Traeger S."/>
            <person name="Wang M."/>
            <person name="Zifcakova L."/>
            <person name="Wipf D."/>
            <person name="Zambonelli A."/>
            <person name="Paolocci F."/>
            <person name="Nowrousian M."/>
            <person name="Ottonello S."/>
            <person name="Baldrian P."/>
            <person name="Spatafora J.W."/>
            <person name="Henrissat B."/>
            <person name="Nagy L.G."/>
            <person name="Aury J.M."/>
            <person name="Wincker P."/>
            <person name="Grigoriev I.V."/>
            <person name="Bonfante P."/>
            <person name="Martin F.M."/>
        </authorList>
    </citation>
    <scope>NUCLEOTIDE SEQUENCE [LARGE SCALE GENOMIC DNA]</scope>
    <source>
        <strain evidence="3 4">120613-1</strain>
    </source>
</reference>
<dbReference type="Proteomes" id="UP000276215">
    <property type="component" value="Unassembled WGS sequence"/>
</dbReference>
<feature type="transmembrane region" description="Helical" evidence="2">
    <location>
        <begin position="118"/>
        <end position="137"/>
    </location>
</feature>
<feature type="region of interest" description="Disordered" evidence="1">
    <location>
        <begin position="1"/>
        <end position="47"/>
    </location>
</feature>
<gene>
    <name evidence="3" type="ORF">L873DRAFT_1482017</name>
</gene>
<organism evidence="3 4">
    <name type="scientific">Choiromyces venosus 120613-1</name>
    <dbReference type="NCBI Taxonomy" id="1336337"/>
    <lineage>
        <taxon>Eukaryota</taxon>
        <taxon>Fungi</taxon>
        <taxon>Dikarya</taxon>
        <taxon>Ascomycota</taxon>
        <taxon>Pezizomycotina</taxon>
        <taxon>Pezizomycetes</taxon>
        <taxon>Pezizales</taxon>
        <taxon>Tuberaceae</taxon>
        <taxon>Choiromyces</taxon>
    </lineage>
</organism>
<feature type="compositionally biased region" description="Basic residues" evidence="1">
    <location>
        <begin position="13"/>
        <end position="30"/>
    </location>
</feature>
<evidence type="ECO:0000256" key="2">
    <source>
        <dbReference type="SAM" id="Phobius"/>
    </source>
</evidence>
<name>A0A3N4JBP7_9PEZI</name>
<keyword evidence="2" id="KW-0472">Membrane</keyword>
<keyword evidence="2" id="KW-1133">Transmembrane helix</keyword>
<evidence type="ECO:0000313" key="4">
    <source>
        <dbReference type="Proteomes" id="UP000276215"/>
    </source>
</evidence>
<protein>
    <submittedName>
        <fullName evidence="3">Uncharacterized protein</fullName>
    </submittedName>
</protein>
<dbReference type="EMBL" id="ML120443">
    <property type="protein sequence ID" value="RPA94091.1"/>
    <property type="molecule type" value="Genomic_DNA"/>
</dbReference>
<keyword evidence="4" id="KW-1185">Reference proteome</keyword>
<evidence type="ECO:0000256" key="1">
    <source>
        <dbReference type="SAM" id="MobiDB-lite"/>
    </source>
</evidence>
<feature type="compositionally biased region" description="Polar residues" evidence="1">
    <location>
        <begin position="1"/>
        <end position="12"/>
    </location>
</feature>
<feature type="compositionally biased region" description="Pro residues" evidence="1">
    <location>
        <begin position="33"/>
        <end position="42"/>
    </location>
</feature>
<evidence type="ECO:0000313" key="3">
    <source>
        <dbReference type="EMBL" id="RPA94091.1"/>
    </source>
</evidence>